<sequence length="288" mass="32104">METSQNRILPSSMPIPNKIKKISRFIQFVSPSLVTKFSLKLFSTPIKFPLPNREKTMWESAQKSRLKVSSIDREIDVLTYGYSPKKVLLVHGWCGRSTQLFMVADKLLEKGYMVISFDAPAHGKSEGKTTLMPEFIETIHAVNKEHGPFEAAVGHSLGGMSLYSAYADGFKTNKIVSIGSGDTISEILMNFTNNLTLKPKITKRMKNYYDKKLGRDIDLNASSETAKQVDIPALVVHDSLDGDVAVSCAYSIRQNLNQGSILITQGLGHTKILRDKETMNRVVDFIIS</sequence>
<accession>A0A238UAA4</accession>
<dbReference type="RefSeq" id="WP_095072418.1">
    <property type="nucleotide sequence ID" value="NZ_LT899436.1"/>
</dbReference>
<evidence type="ECO:0000259" key="1">
    <source>
        <dbReference type="Pfam" id="PF00561"/>
    </source>
</evidence>
<feature type="domain" description="AB hydrolase-1" evidence="1">
    <location>
        <begin position="87"/>
        <end position="184"/>
    </location>
</feature>
<dbReference type="OrthoDB" id="9785847at2"/>
<dbReference type="PANTHER" id="PTHR43433">
    <property type="entry name" value="HYDROLASE, ALPHA/BETA FOLD FAMILY PROTEIN"/>
    <property type="match status" value="1"/>
</dbReference>
<dbReference type="InterPro" id="IPR000073">
    <property type="entry name" value="AB_hydrolase_1"/>
</dbReference>
<organism evidence="2 3">
    <name type="scientific">Tenacibaculum jejuense</name>
    <dbReference type="NCBI Taxonomy" id="584609"/>
    <lineage>
        <taxon>Bacteria</taxon>
        <taxon>Pseudomonadati</taxon>
        <taxon>Bacteroidota</taxon>
        <taxon>Flavobacteriia</taxon>
        <taxon>Flavobacteriales</taxon>
        <taxon>Flavobacteriaceae</taxon>
        <taxon>Tenacibaculum</taxon>
    </lineage>
</organism>
<evidence type="ECO:0000313" key="3">
    <source>
        <dbReference type="Proteomes" id="UP000215214"/>
    </source>
</evidence>
<keyword evidence="3" id="KW-1185">Reference proteome</keyword>
<dbReference type="Proteomes" id="UP000215214">
    <property type="component" value="Chromosome TJEJU"/>
</dbReference>
<dbReference type="EMBL" id="LT899436">
    <property type="protein sequence ID" value="SNR16111.1"/>
    <property type="molecule type" value="Genomic_DNA"/>
</dbReference>
<name>A0A238UAA4_9FLAO</name>
<dbReference type="Pfam" id="PF00561">
    <property type="entry name" value="Abhydrolase_1"/>
    <property type="match status" value="1"/>
</dbReference>
<protein>
    <recommendedName>
        <fullName evidence="1">AB hydrolase-1 domain-containing protein</fullName>
    </recommendedName>
</protein>
<dbReference type="InterPro" id="IPR029058">
    <property type="entry name" value="AB_hydrolase_fold"/>
</dbReference>
<reference evidence="2 3" key="1">
    <citation type="submission" date="2017-07" db="EMBL/GenBank/DDBJ databases">
        <authorList>
            <person name="Sun Z.S."/>
            <person name="Albrecht U."/>
            <person name="Echele G."/>
            <person name="Lee C.C."/>
        </authorList>
    </citation>
    <scope>NUCLEOTIDE SEQUENCE [LARGE SCALE GENOMIC DNA]</scope>
    <source>
        <strain evidence="3">type strain: KCTC 22618</strain>
    </source>
</reference>
<dbReference type="KEGG" id="tje:TJEJU_2426"/>
<dbReference type="PANTHER" id="PTHR43433:SF5">
    <property type="entry name" value="AB HYDROLASE-1 DOMAIN-CONTAINING PROTEIN"/>
    <property type="match status" value="1"/>
</dbReference>
<dbReference type="SUPFAM" id="SSF53474">
    <property type="entry name" value="alpha/beta-Hydrolases"/>
    <property type="match status" value="1"/>
</dbReference>
<dbReference type="AlphaFoldDB" id="A0A238UAA4"/>
<dbReference type="InterPro" id="IPR050471">
    <property type="entry name" value="AB_hydrolase"/>
</dbReference>
<gene>
    <name evidence="2" type="ORF">TJEJU_2426</name>
</gene>
<dbReference type="Gene3D" id="3.40.50.1820">
    <property type="entry name" value="alpha/beta hydrolase"/>
    <property type="match status" value="1"/>
</dbReference>
<proteinExistence type="predicted"/>
<evidence type="ECO:0000313" key="2">
    <source>
        <dbReference type="EMBL" id="SNR16111.1"/>
    </source>
</evidence>